<dbReference type="InterPro" id="IPR026057">
    <property type="entry name" value="TBL_C"/>
</dbReference>
<dbReference type="CDD" id="cd14703">
    <property type="entry name" value="bZIP_plant_RF2"/>
    <property type="match status" value="1"/>
</dbReference>
<protein>
    <recommendedName>
        <fullName evidence="17">BZIP domain-containing protein</fullName>
    </recommendedName>
</protein>
<comment type="function">
    <text evidence="14">Transcription factor probably involved in vascular development and shoot tissue organization. Binds to the DNA sequence 5'-CCGAGTGTGCCCCTGG-3' present in the promoter region Box II of the phloem-specific rice tungro bacilliform virus (RTBV) promoter. May regulate tissue-specific expression of the RTBV promoter and virus replication.</text>
</comment>
<keyword evidence="9" id="KW-0333">Golgi apparatus</keyword>
<name>A0A9E7G488_9LILI</name>
<evidence type="ECO:0000259" key="17">
    <source>
        <dbReference type="PROSITE" id="PS50217"/>
    </source>
</evidence>
<keyword evidence="12" id="KW-0804">Transcription</keyword>
<dbReference type="Proteomes" id="UP001055439">
    <property type="component" value="Chromosome 6"/>
</dbReference>
<evidence type="ECO:0000256" key="5">
    <source>
        <dbReference type="ARBA" id="ARBA00022692"/>
    </source>
</evidence>
<proteinExistence type="inferred from homology"/>
<dbReference type="OrthoDB" id="1435597at2759"/>
<comment type="similarity">
    <text evidence="3">Belongs to the bZIP family.</text>
</comment>
<keyword evidence="10" id="KW-0238">DNA-binding</keyword>
<evidence type="ECO:0000256" key="16">
    <source>
        <dbReference type="SAM" id="MobiDB-lite"/>
    </source>
</evidence>
<gene>
    <name evidence="18" type="ORF">MUK42_04079</name>
</gene>
<evidence type="ECO:0000256" key="4">
    <source>
        <dbReference type="ARBA" id="ARBA00007727"/>
    </source>
</evidence>
<evidence type="ECO:0000256" key="14">
    <source>
        <dbReference type="ARBA" id="ARBA00054342"/>
    </source>
</evidence>
<evidence type="ECO:0000256" key="2">
    <source>
        <dbReference type="ARBA" id="ARBA00004323"/>
    </source>
</evidence>
<dbReference type="InterPro" id="IPR025846">
    <property type="entry name" value="TBL_N"/>
</dbReference>
<evidence type="ECO:0000256" key="1">
    <source>
        <dbReference type="ARBA" id="ARBA00004123"/>
    </source>
</evidence>
<keyword evidence="7" id="KW-1133">Transmembrane helix</keyword>
<sequence length="849" mass="95359">MQWRPPDPLQSANPNPKFLPNRPAADTAVPSSMFHRLNPTPCAPPQGILHRRARSELAFRVPEVLDRFSGDFFVAGGADEVGSEDDLFCTFMDVEQVGGSGSSSEVGVWRDWSAESVEDRKISDAAGAAPSRPKHRHSVSVDGSSMLSSVPLMGAEVFAEAIEAKKALTSEQLAELAAADPKKAKRILANRQSAARSKERKARYISELERQVQNLQTEATTLFAQFSLFQRDTTGLSAENTELRLRLQAMEQQAQLHDALNEALKQEVERLKLATGEISNPGGAYNGGLQHIPYNPSFASSQQQSFHHQAIQLQSQPPGASGNHLPGHQNSLPAMMEQDPIGGLQGLDISRGSIVKLEGSSVSADGSRNDIRSFAEYSFSGSRAKSQVLARQELVVETPSHEANVADGFHRREASEDDEEAGEESKKGKTVAGSTAGDTAARERSPPAKEDHRKPESNTGNVSVVVDVPQVVQLPSQHKVEAEAEAKPQRGVLNLPETCDLFDGRWVYDDVSYPLYKEHECRFLTEQVTCLRNGRRDDTYQKWRWQPRDCDLPRFDARLLLERLRGKRLMFVGDSLNRNQWESMVCLVQSAIPRGKNTLTKHGSVSVFRAAEYNATVEFYWAPFLVESNSDDPNIHSIQNRIIMADSIAKHGKHWQGVDYLIFNTYIWWMNTAKMKLLRGSFDRGSTKYDEVSRPAAYRRVLTTWAKWVRRNVNPKKTMVFFMSLSPNHMRSTDWGNPKGIKCAMETTPITNISRPFKLGTDWRLFREEEEVIREMRFPVSFIKITAMTEFRKDAHTSVHTLRQGKLLTREQQADPAAFADCIHWCLPGLPDTWNEFVFARIASRPWRS</sequence>
<dbReference type="GO" id="GO:1990538">
    <property type="term" value="F:xylan O-acetyltransferase activity"/>
    <property type="evidence" value="ECO:0007669"/>
    <property type="project" value="UniProtKB-ARBA"/>
</dbReference>
<comment type="subcellular location">
    <subcellularLocation>
        <location evidence="2">Golgi apparatus membrane</location>
        <topology evidence="2">Single-pass type II membrane protein</topology>
    </subcellularLocation>
    <subcellularLocation>
        <location evidence="1">Nucleus</location>
    </subcellularLocation>
</comment>
<dbReference type="PROSITE" id="PS50217">
    <property type="entry name" value="BZIP"/>
    <property type="match status" value="1"/>
</dbReference>
<evidence type="ECO:0000313" key="18">
    <source>
        <dbReference type="EMBL" id="URE08581.1"/>
    </source>
</evidence>
<dbReference type="GO" id="GO:0003677">
    <property type="term" value="F:DNA binding"/>
    <property type="evidence" value="ECO:0007669"/>
    <property type="project" value="UniProtKB-KW"/>
</dbReference>
<keyword evidence="8" id="KW-0805">Transcription regulation</keyword>
<dbReference type="Pfam" id="PF13839">
    <property type="entry name" value="PC-Esterase"/>
    <property type="match status" value="1"/>
</dbReference>
<evidence type="ECO:0000256" key="7">
    <source>
        <dbReference type="ARBA" id="ARBA00022989"/>
    </source>
</evidence>
<evidence type="ECO:0000256" key="11">
    <source>
        <dbReference type="ARBA" id="ARBA00023136"/>
    </source>
</evidence>
<keyword evidence="19" id="KW-1185">Reference proteome</keyword>
<dbReference type="EMBL" id="CP097508">
    <property type="protein sequence ID" value="URE08581.1"/>
    <property type="molecule type" value="Genomic_DNA"/>
</dbReference>
<feature type="coiled-coil region" evidence="15">
    <location>
        <begin position="159"/>
        <end position="274"/>
    </location>
</feature>
<dbReference type="GO" id="GO:0003700">
    <property type="term" value="F:DNA-binding transcription factor activity"/>
    <property type="evidence" value="ECO:0007669"/>
    <property type="project" value="InterPro"/>
</dbReference>
<dbReference type="PANTHER" id="PTHR32285">
    <property type="entry name" value="PROTEIN TRICHOME BIREFRINGENCE-LIKE 9-RELATED"/>
    <property type="match status" value="1"/>
</dbReference>
<dbReference type="Pfam" id="PF14416">
    <property type="entry name" value="PMR5N"/>
    <property type="match status" value="1"/>
</dbReference>
<dbReference type="AlphaFoldDB" id="A0A9E7G488"/>
<keyword evidence="5" id="KW-0812">Transmembrane</keyword>
<comment type="similarity">
    <text evidence="4">Belongs to the PC-esterase family. TBL subfamily.</text>
</comment>
<evidence type="ECO:0000256" key="6">
    <source>
        <dbReference type="ARBA" id="ARBA00022968"/>
    </source>
</evidence>
<dbReference type="SUPFAM" id="SSF57959">
    <property type="entry name" value="Leucine zipper domain"/>
    <property type="match status" value="1"/>
</dbReference>
<dbReference type="PANTHER" id="PTHR32285:SF10">
    <property type="entry name" value="XYLAN O-ACETYLTRANSFERASE 1"/>
    <property type="match status" value="1"/>
</dbReference>
<evidence type="ECO:0000256" key="3">
    <source>
        <dbReference type="ARBA" id="ARBA00007163"/>
    </source>
</evidence>
<dbReference type="InterPro" id="IPR044759">
    <property type="entry name" value="bZIP_RF2"/>
</dbReference>
<evidence type="ECO:0000256" key="12">
    <source>
        <dbReference type="ARBA" id="ARBA00023163"/>
    </source>
</evidence>
<dbReference type="InterPro" id="IPR004827">
    <property type="entry name" value="bZIP"/>
</dbReference>
<dbReference type="GO" id="GO:0000139">
    <property type="term" value="C:Golgi membrane"/>
    <property type="evidence" value="ECO:0007669"/>
    <property type="project" value="UniProtKB-SubCell"/>
</dbReference>
<dbReference type="InterPro" id="IPR046347">
    <property type="entry name" value="bZIP_sf"/>
</dbReference>
<evidence type="ECO:0000256" key="10">
    <source>
        <dbReference type="ARBA" id="ARBA00023125"/>
    </source>
</evidence>
<dbReference type="FunFam" id="1.20.5.170:FF:000009">
    <property type="entry name" value="probable transcription factor PosF21"/>
    <property type="match status" value="1"/>
</dbReference>
<feature type="domain" description="BZIP" evidence="17">
    <location>
        <begin position="180"/>
        <end position="243"/>
    </location>
</feature>
<evidence type="ECO:0000256" key="15">
    <source>
        <dbReference type="SAM" id="Coils"/>
    </source>
</evidence>
<keyword evidence="6" id="KW-0735">Signal-anchor</keyword>
<feature type="compositionally biased region" description="Basic and acidic residues" evidence="16">
    <location>
        <begin position="440"/>
        <end position="456"/>
    </location>
</feature>
<dbReference type="Pfam" id="PF00170">
    <property type="entry name" value="bZIP_1"/>
    <property type="match status" value="1"/>
</dbReference>
<organism evidence="18 19">
    <name type="scientific">Musa troglodytarum</name>
    <name type="common">fe'i banana</name>
    <dbReference type="NCBI Taxonomy" id="320322"/>
    <lineage>
        <taxon>Eukaryota</taxon>
        <taxon>Viridiplantae</taxon>
        <taxon>Streptophyta</taxon>
        <taxon>Embryophyta</taxon>
        <taxon>Tracheophyta</taxon>
        <taxon>Spermatophyta</taxon>
        <taxon>Magnoliopsida</taxon>
        <taxon>Liliopsida</taxon>
        <taxon>Zingiberales</taxon>
        <taxon>Musaceae</taxon>
        <taxon>Musa</taxon>
    </lineage>
</organism>
<keyword evidence="15" id="KW-0175">Coiled coil</keyword>
<dbReference type="Gene3D" id="1.20.5.170">
    <property type="match status" value="1"/>
</dbReference>
<feature type="region of interest" description="Disordered" evidence="16">
    <location>
        <begin position="1"/>
        <end position="25"/>
    </location>
</feature>
<feature type="region of interest" description="Disordered" evidence="16">
    <location>
        <begin position="399"/>
        <end position="465"/>
    </location>
</feature>
<dbReference type="SMART" id="SM00338">
    <property type="entry name" value="BRLZ"/>
    <property type="match status" value="1"/>
</dbReference>
<evidence type="ECO:0000256" key="9">
    <source>
        <dbReference type="ARBA" id="ARBA00023034"/>
    </source>
</evidence>
<reference evidence="18" key="1">
    <citation type="submission" date="2022-05" db="EMBL/GenBank/DDBJ databases">
        <title>The Musa troglodytarum L. genome provides insights into the mechanism of non-climacteric behaviour and enrichment of carotenoids.</title>
        <authorList>
            <person name="Wang J."/>
        </authorList>
    </citation>
    <scope>NUCLEOTIDE SEQUENCE</scope>
    <source>
        <tissue evidence="18">Leaf</tissue>
    </source>
</reference>
<dbReference type="GO" id="GO:0005634">
    <property type="term" value="C:nucleus"/>
    <property type="evidence" value="ECO:0007669"/>
    <property type="project" value="UniProtKB-SubCell"/>
</dbReference>
<feature type="region of interest" description="Disordered" evidence="16">
    <location>
        <begin position="120"/>
        <end position="142"/>
    </location>
</feature>
<evidence type="ECO:0000313" key="19">
    <source>
        <dbReference type="Proteomes" id="UP001055439"/>
    </source>
</evidence>
<evidence type="ECO:0000256" key="8">
    <source>
        <dbReference type="ARBA" id="ARBA00023015"/>
    </source>
</evidence>
<dbReference type="InterPro" id="IPR029962">
    <property type="entry name" value="TBL"/>
</dbReference>
<accession>A0A9E7G488</accession>
<evidence type="ECO:0000256" key="13">
    <source>
        <dbReference type="ARBA" id="ARBA00023242"/>
    </source>
</evidence>
<keyword evidence="11" id="KW-0472">Membrane</keyword>
<keyword evidence="13" id="KW-0539">Nucleus</keyword>